<keyword evidence="6" id="KW-1185">Reference proteome</keyword>
<dbReference type="RefSeq" id="XP_001804526.1">
    <property type="nucleotide sequence ID" value="XM_001804474.1"/>
</dbReference>
<dbReference type="SUPFAM" id="SSF53474">
    <property type="entry name" value="alpha/beta-Hydrolases"/>
    <property type="match status" value="1"/>
</dbReference>
<dbReference type="VEuPathDB" id="FungiDB:JI435_143340"/>
<keyword evidence="2 3" id="KW-0378">Hydrolase</keyword>
<dbReference type="AlphaFoldDB" id="A0A7U2F630"/>
<feature type="signal peptide" evidence="3">
    <location>
        <begin position="1"/>
        <end position="20"/>
    </location>
</feature>
<dbReference type="FunFam" id="3.40.50.1820:FF:000342">
    <property type="entry name" value="Carboxylic ester hydrolase"/>
    <property type="match status" value="1"/>
</dbReference>
<dbReference type="InterPro" id="IPR000997">
    <property type="entry name" value="Cholinesterase"/>
</dbReference>
<dbReference type="Gene3D" id="3.40.50.1820">
    <property type="entry name" value="alpha/beta hydrolase"/>
    <property type="match status" value="1"/>
</dbReference>
<evidence type="ECO:0000313" key="5">
    <source>
        <dbReference type="EMBL" id="QRC99415.1"/>
    </source>
</evidence>
<feature type="domain" description="Carboxylesterase type B" evidence="4">
    <location>
        <begin position="173"/>
        <end position="652"/>
    </location>
</feature>
<dbReference type="Pfam" id="PF00135">
    <property type="entry name" value="COesterase"/>
    <property type="match status" value="1"/>
</dbReference>
<evidence type="ECO:0000256" key="1">
    <source>
        <dbReference type="ARBA" id="ARBA00005964"/>
    </source>
</evidence>
<reference evidence="6" key="1">
    <citation type="journal article" date="2021" name="BMC Genomics">
        <title>Chromosome-level genome assembly and manually-curated proteome of model necrotroph Parastagonospora nodorum Sn15 reveals a genome-wide trove of candidate effector homologs, and redundancy of virulence-related functions within an accessory chromosome.</title>
        <authorList>
            <person name="Bertazzoni S."/>
            <person name="Jones D.A.B."/>
            <person name="Phan H.T."/>
            <person name="Tan K.-C."/>
            <person name="Hane J.K."/>
        </authorList>
    </citation>
    <scope>NUCLEOTIDE SEQUENCE [LARGE SCALE GENOMIC DNA]</scope>
    <source>
        <strain evidence="6">SN15 / ATCC MYA-4574 / FGSC 10173)</strain>
    </source>
</reference>
<dbReference type="PROSITE" id="PS00122">
    <property type="entry name" value="CARBOXYLESTERASE_B_1"/>
    <property type="match status" value="1"/>
</dbReference>
<sequence>MTVLATLVAVTAGLATLSTSSPIEARAPVTVSNAKSSLTLLYQNNLNVTDDKNHIGAIILDPVPQASAAAACAIVNEKLLSKVALQQHQDDFNDALSYQDYAKYDDSEEGYYIDGGVVSVGNRVSYSSTSGSHKSLPVLCTQSANNGSSQAGPVNGSQITVAAGDNTFVGYRNQKSFRFLGIPYADTPQRFKYTSTYSKKGQTLQATAYGSDCAQGGSGSEDCLFLNIQTPYIPKAGSKKELRPVLFWIHGGGFTGGTGKDPLFDGGNLASKEDLVVVTINYRLSTLGFLAIPGTDIKGNFGIADQVLALDWVIANIAAFGGDPKRITIAGGSAGAGSVRVHLGSPQAIGKFQGAIAMSNLGGGVTLGLDGDYGTTYSTYYTIDQSYKVAGQQIFASAGCNSTDLATQIDCLKQVPASQIVGYNTVARYVVQDGKYVDTPQLVLTARNASTAHIPVIFGVTRDDGSSFSTYPKAPVSNHSQGLQEALGINATSAQRVIDSGLFPLINTGNLTLDSFNVSARIATDKTFRCIDQATVVAGTTSKAFQKAYFYQFERTIDGYDPNNLGQPKNDNPENPYFRFHGAETPWIMGTLRRIREPQDLWSVQLTTSYFASFIRSYDPNPNLRYLDQRGYDKVIEGVTRYGQWEQVSGGKKTGDELRLLDWPSTSASFTDVEQCAWLGYPLDYYLKGGI</sequence>
<keyword evidence="3" id="KW-0732">Signal</keyword>
<dbReference type="PANTHER" id="PTHR43142">
    <property type="entry name" value="CARBOXYLIC ESTER HYDROLASE"/>
    <property type="match status" value="1"/>
</dbReference>
<dbReference type="OMA" id="WTIKNIA"/>
<evidence type="ECO:0000259" key="4">
    <source>
        <dbReference type="Pfam" id="PF00135"/>
    </source>
</evidence>
<dbReference type="EC" id="3.1.1.-" evidence="3"/>
<dbReference type="KEGG" id="pno:SNOG_14334"/>
<dbReference type="InterPro" id="IPR019826">
    <property type="entry name" value="Carboxylesterase_B_AS"/>
</dbReference>
<dbReference type="GO" id="GO:0004104">
    <property type="term" value="F:cholinesterase activity"/>
    <property type="evidence" value="ECO:0007669"/>
    <property type="project" value="InterPro"/>
</dbReference>
<dbReference type="EMBL" id="CP069031">
    <property type="protein sequence ID" value="QRC99415.1"/>
    <property type="molecule type" value="Genomic_DNA"/>
</dbReference>
<dbReference type="OrthoDB" id="408631at2759"/>
<dbReference type="Proteomes" id="UP000663193">
    <property type="component" value="Chromosome 9"/>
</dbReference>
<dbReference type="InterPro" id="IPR002018">
    <property type="entry name" value="CarbesteraseB"/>
</dbReference>
<feature type="chain" id="PRO_5034899414" description="Carboxylic ester hydrolase" evidence="3">
    <location>
        <begin position="21"/>
        <end position="691"/>
    </location>
</feature>
<dbReference type="PRINTS" id="PR00878">
    <property type="entry name" value="CHOLNESTRASE"/>
</dbReference>
<evidence type="ECO:0000313" key="6">
    <source>
        <dbReference type="Proteomes" id="UP000663193"/>
    </source>
</evidence>
<protein>
    <recommendedName>
        <fullName evidence="3">Carboxylic ester hydrolase</fullName>
        <ecNumber evidence="3">3.1.1.-</ecNumber>
    </recommendedName>
</protein>
<gene>
    <name evidence="5" type="ORF">JI435_143340</name>
</gene>
<evidence type="ECO:0000256" key="3">
    <source>
        <dbReference type="RuleBase" id="RU361235"/>
    </source>
</evidence>
<dbReference type="PANTHER" id="PTHR43142:SF3">
    <property type="entry name" value="PUTATIVE (AFU_ORTHOLOGUE AFUA_3G09070)-RELATED"/>
    <property type="match status" value="1"/>
</dbReference>
<comment type="similarity">
    <text evidence="1 3">Belongs to the type-B carboxylesterase/lipase family.</text>
</comment>
<proteinExistence type="inferred from homology"/>
<name>A0A7U2F630_PHANO</name>
<evidence type="ECO:0000256" key="2">
    <source>
        <dbReference type="ARBA" id="ARBA00022801"/>
    </source>
</evidence>
<accession>A0A7U2F630</accession>
<organism evidence="5 6">
    <name type="scientific">Phaeosphaeria nodorum (strain SN15 / ATCC MYA-4574 / FGSC 10173)</name>
    <name type="common">Glume blotch fungus</name>
    <name type="synonym">Parastagonospora nodorum</name>
    <dbReference type="NCBI Taxonomy" id="321614"/>
    <lineage>
        <taxon>Eukaryota</taxon>
        <taxon>Fungi</taxon>
        <taxon>Dikarya</taxon>
        <taxon>Ascomycota</taxon>
        <taxon>Pezizomycotina</taxon>
        <taxon>Dothideomycetes</taxon>
        <taxon>Pleosporomycetidae</taxon>
        <taxon>Pleosporales</taxon>
        <taxon>Pleosporineae</taxon>
        <taxon>Phaeosphaeriaceae</taxon>
        <taxon>Parastagonospora</taxon>
    </lineage>
</organism>
<dbReference type="InterPro" id="IPR029058">
    <property type="entry name" value="AB_hydrolase_fold"/>
</dbReference>